<protein>
    <recommendedName>
        <fullName evidence="2">F-box domain-containing protein</fullName>
    </recommendedName>
</protein>
<name>A0A6G1JZQ7_9PLEO</name>
<proteinExistence type="predicted"/>
<feature type="region of interest" description="Disordered" evidence="1">
    <location>
        <begin position="545"/>
        <end position="572"/>
    </location>
</feature>
<dbReference type="OrthoDB" id="3690497at2759"/>
<reference evidence="3" key="1">
    <citation type="journal article" date="2020" name="Stud. Mycol.">
        <title>101 Dothideomycetes genomes: a test case for predicting lifestyles and emergence of pathogens.</title>
        <authorList>
            <person name="Haridas S."/>
            <person name="Albert R."/>
            <person name="Binder M."/>
            <person name="Bloem J."/>
            <person name="Labutti K."/>
            <person name="Salamov A."/>
            <person name="Andreopoulos B."/>
            <person name="Baker S."/>
            <person name="Barry K."/>
            <person name="Bills G."/>
            <person name="Bluhm B."/>
            <person name="Cannon C."/>
            <person name="Castanera R."/>
            <person name="Culley D."/>
            <person name="Daum C."/>
            <person name="Ezra D."/>
            <person name="Gonzalez J."/>
            <person name="Henrissat B."/>
            <person name="Kuo A."/>
            <person name="Liang C."/>
            <person name="Lipzen A."/>
            <person name="Lutzoni F."/>
            <person name="Magnuson J."/>
            <person name="Mondo S."/>
            <person name="Nolan M."/>
            <person name="Ohm R."/>
            <person name="Pangilinan J."/>
            <person name="Park H.-J."/>
            <person name="Ramirez L."/>
            <person name="Alfaro M."/>
            <person name="Sun H."/>
            <person name="Tritt A."/>
            <person name="Yoshinaga Y."/>
            <person name="Zwiers L.-H."/>
            <person name="Turgeon B."/>
            <person name="Goodwin S."/>
            <person name="Spatafora J."/>
            <person name="Crous P."/>
            <person name="Grigoriev I."/>
        </authorList>
    </citation>
    <scope>NUCLEOTIDE SEQUENCE</scope>
    <source>
        <strain evidence="3">CBS 279.74</strain>
    </source>
</reference>
<accession>A0A6G1JZQ7</accession>
<dbReference type="InterPro" id="IPR001810">
    <property type="entry name" value="F-box_dom"/>
</dbReference>
<evidence type="ECO:0000313" key="4">
    <source>
        <dbReference type="Proteomes" id="UP000799428"/>
    </source>
</evidence>
<dbReference type="AlphaFoldDB" id="A0A6G1JZQ7"/>
<feature type="domain" description="F-box" evidence="2">
    <location>
        <begin position="52"/>
        <end position="103"/>
    </location>
</feature>
<sequence length="608" mass="68676">MPPSRKRKFVTKDPTIPPSSSSRTAKRCKATTNHAVAATPKSPSSLAPKCLTDLPDELLLQILEFRGAQLDERDYCGRNELFSNICLVSRRLNRLGNDFLYRSFESRLEHKYTAKFVRTIIANPALASRVKHIRWAFNTSACLYRPGLHTLTSRQEDCPPPDSKERRLLRQSLKSLEIPDRATWMDEYARGGPNMLKILLLHTPNIQKLYVVDYVTASPRWEPHQKSAAQLLLGAASGNPIGLAPAFSHLQTLNLMMGSMSLVQVYPAFRLPSLQVLQLVGGDRTTLDATQSAAKESFPASSVTTLRIFKSHMSSVALYELVRRCGPLRHFQFEYHHNGTVHGRLPEKMSYSDVAKALQHHKQTIQSVILEDVSNRDYIELLAYNRETLGSFRSFNKLEILSAPMEAFDITEEAPEDTSAVDDEDDYLPHSNLSAILPESLESLTLTIFEDEEHTDFCTESLRILQQSYRNTVPKLKSITVNAHIGVDTRCIDFWSPKMRFRNSGVLFKIEQAGLDHTDREYYDPYDTYGYDSMVDMSDFDIFSDLDSDEDDMEDEEGSGDGAEEDPDEDDLESLVMSMVEEALVGTEHSVEAAMSGMIPYLQSMGYL</sequence>
<evidence type="ECO:0000313" key="3">
    <source>
        <dbReference type="EMBL" id="KAF2705970.1"/>
    </source>
</evidence>
<feature type="region of interest" description="Disordered" evidence="1">
    <location>
        <begin position="1"/>
        <end position="42"/>
    </location>
</feature>
<keyword evidence="4" id="KW-1185">Reference proteome</keyword>
<dbReference type="Pfam" id="PF12937">
    <property type="entry name" value="F-box-like"/>
    <property type="match status" value="1"/>
</dbReference>
<dbReference type="EMBL" id="MU005777">
    <property type="protein sequence ID" value="KAF2705970.1"/>
    <property type="molecule type" value="Genomic_DNA"/>
</dbReference>
<gene>
    <name evidence="3" type="ORF">K504DRAFT_460046</name>
</gene>
<evidence type="ECO:0000259" key="2">
    <source>
        <dbReference type="Pfam" id="PF12937"/>
    </source>
</evidence>
<organism evidence="3 4">
    <name type="scientific">Pleomassaria siparia CBS 279.74</name>
    <dbReference type="NCBI Taxonomy" id="1314801"/>
    <lineage>
        <taxon>Eukaryota</taxon>
        <taxon>Fungi</taxon>
        <taxon>Dikarya</taxon>
        <taxon>Ascomycota</taxon>
        <taxon>Pezizomycotina</taxon>
        <taxon>Dothideomycetes</taxon>
        <taxon>Pleosporomycetidae</taxon>
        <taxon>Pleosporales</taxon>
        <taxon>Pleomassariaceae</taxon>
        <taxon>Pleomassaria</taxon>
    </lineage>
</organism>
<evidence type="ECO:0000256" key="1">
    <source>
        <dbReference type="SAM" id="MobiDB-lite"/>
    </source>
</evidence>
<dbReference type="CDD" id="cd09917">
    <property type="entry name" value="F-box_SF"/>
    <property type="match status" value="1"/>
</dbReference>
<dbReference type="Proteomes" id="UP000799428">
    <property type="component" value="Unassembled WGS sequence"/>
</dbReference>